<dbReference type="AlphaFoldDB" id="A0A4R4YT47"/>
<dbReference type="SUPFAM" id="SSF69118">
    <property type="entry name" value="AhpD-like"/>
    <property type="match status" value="2"/>
</dbReference>
<keyword evidence="3" id="KW-1185">Reference proteome</keyword>
<dbReference type="GO" id="GO:0051920">
    <property type="term" value="F:peroxiredoxin activity"/>
    <property type="evidence" value="ECO:0007669"/>
    <property type="project" value="InterPro"/>
</dbReference>
<dbReference type="Pfam" id="PF02627">
    <property type="entry name" value="CMD"/>
    <property type="match status" value="1"/>
</dbReference>
<accession>A0A4R4YT47</accession>
<gene>
    <name evidence="2" type="ORF">E1288_23330</name>
</gene>
<dbReference type="PANTHER" id="PTHR35446:SF2">
    <property type="entry name" value="CARBOXYMUCONOLACTONE DECARBOXYLASE-LIKE DOMAIN-CONTAINING PROTEIN"/>
    <property type="match status" value="1"/>
</dbReference>
<comment type="caution">
    <text evidence="2">The sequence shown here is derived from an EMBL/GenBank/DDBJ whole genome shotgun (WGS) entry which is preliminary data.</text>
</comment>
<dbReference type="Proteomes" id="UP000294947">
    <property type="component" value="Unassembled WGS sequence"/>
</dbReference>
<name>A0A4R4YT47_9PSEU</name>
<dbReference type="InterPro" id="IPR029032">
    <property type="entry name" value="AhpD-like"/>
</dbReference>
<dbReference type="InterPro" id="IPR010195">
    <property type="entry name" value="Uncharacterised_peroxidase-rel"/>
</dbReference>
<dbReference type="EMBL" id="SMKW01000032">
    <property type="protein sequence ID" value="TDD47890.1"/>
    <property type="molecule type" value="Genomic_DNA"/>
</dbReference>
<dbReference type="NCBIfam" id="TIGR00778">
    <property type="entry name" value="ahpD_dom"/>
    <property type="match status" value="1"/>
</dbReference>
<sequence length="358" mass="37632">MTIVGSERVSRTEEALAVLRPDVRELTASVDAAVLRPADESVLSHADRARIALRVALVNEHQEYADELAAQLDSLAGDGAAEVVLDVERWSELPEALQALLAHCEQVALDPADAGFDEITALREHGFSSAQVVAAAQIVAYVSYRVRLLLGLSLVEEAGDGPVPDGPVNTIETGATADGCELPAPADAFRALRWVPWVDPADAPEESAGAQWSPFYLTLRHDPELLAERTALHNAIMSGSGALDPADRELAALATSLITGCEYCAGVHGRRQVQLSGDQITAVALAEAGPAAVADPRRRAIVDTAGALAPTPAALSAADIRRLHAVGLSADDVRDLVAVSAMFTWDNRLLMTLGNAAA</sequence>
<proteinExistence type="predicted"/>
<organism evidence="2 3">
    <name type="scientific">Saccharopolyspora elongata</name>
    <dbReference type="NCBI Taxonomy" id="2530387"/>
    <lineage>
        <taxon>Bacteria</taxon>
        <taxon>Bacillati</taxon>
        <taxon>Actinomycetota</taxon>
        <taxon>Actinomycetes</taxon>
        <taxon>Pseudonocardiales</taxon>
        <taxon>Pseudonocardiaceae</taxon>
        <taxon>Saccharopolyspora</taxon>
    </lineage>
</organism>
<reference evidence="2 3" key="1">
    <citation type="submission" date="2019-03" db="EMBL/GenBank/DDBJ databases">
        <title>Draft genome sequences of novel Actinobacteria.</title>
        <authorList>
            <person name="Sahin N."/>
            <person name="Ay H."/>
            <person name="Saygin H."/>
        </authorList>
    </citation>
    <scope>NUCLEOTIDE SEQUENCE [LARGE SCALE GENOMIC DNA]</scope>
    <source>
        <strain evidence="2 3">7K502</strain>
    </source>
</reference>
<dbReference type="RefSeq" id="WP_132488458.1">
    <property type="nucleotide sequence ID" value="NZ_SMKW01000032.1"/>
</dbReference>
<evidence type="ECO:0000313" key="2">
    <source>
        <dbReference type="EMBL" id="TDD47890.1"/>
    </source>
</evidence>
<protein>
    <recommendedName>
        <fullName evidence="1">Carboxymuconolactone decarboxylase-like domain-containing protein</fullName>
    </recommendedName>
</protein>
<dbReference type="InterPro" id="IPR003779">
    <property type="entry name" value="CMD-like"/>
</dbReference>
<dbReference type="Gene3D" id="1.20.1290.10">
    <property type="entry name" value="AhpD-like"/>
    <property type="match status" value="2"/>
</dbReference>
<dbReference type="InterPro" id="IPR004675">
    <property type="entry name" value="AhpD_core"/>
</dbReference>
<evidence type="ECO:0000313" key="3">
    <source>
        <dbReference type="Proteomes" id="UP000294947"/>
    </source>
</evidence>
<dbReference type="PANTHER" id="PTHR35446">
    <property type="entry name" value="SI:CH211-175M2.5"/>
    <property type="match status" value="1"/>
</dbReference>
<evidence type="ECO:0000259" key="1">
    <source>
        <dbReference type="Pfam" id="PF02627"/>
    </source>
</evidence>
<feature type="domain" description="Carboxymuconolactone decarboxylase-like" evidence="1">
    <location>
        <begin position="223"/>
        <end position="290"/>
    </location>
</feature>
<dbReference type="NCBIfam" id="TIGR01926">
    <property type="entry name" value="peroxid_rel"/>
    <property type="match status" value="1"/>
</dbReference>
<dbReference type="OrthoDB" id="3667834at2"/>